<dbReference type="Gene3D" id="3.30.530.20">
    <property type="match status" value="1"/>
</dbReference>
<dbReference type="AlphaFoldDB" id="A0A936NHI0"/>
<dbReference type="CDD" id="cd07812">
    <property type="entry name" value="SRPBCC"/>
    <property type="match status" value="1"/>
</dbReference>
<evidence type="ECO:0000313" key="1">
    <source>
        <dbReference type="EMBL" id="MBK9298987.1"/>
    </source>
</evidence>
<dbReference type="Proteomes" id="UP000727993">
    <property type="component" value="Unassembled WGS sequence"/>
</dbReference>
<dbReference type="EMBL" id="JADJZA010000011">
    <property type="protein sequence ID" value="MBK9298987.1"/>
    <property type="molecule type" value="Genomic_DNA"/>
</dbReference>
<reference evidence="1 2" key="1">
    <citation type="submission" date="2020-10" db="EMBL/GenBank/DDBJ databases">
        <title>Connecting structure to function with the recovery of over 1000 high-quality activated sludge metagenome-assembled genomes encoding full-length rRNA genes using long-read sequencing.</title>
        <authorList>
            <person name="Singleton C.M."/>
            <person name="Petriglieri F."/>
            <person name="Kristensen J.M."/>
            <person name="Kirkegaard R.H."/>
            <person name="Michaelsen T.Y."/>
            <person name="Andersen M.H."/>
            <person name="Karst S.M."/>
            <person name="Dueholm M.S."/>
            <person name="Nielsen P.H."/>
            <person name="Albertsen M."/>
        </authorList>
    </citation>
    <scope>NUCLEOTIDE SEQUENCE [LARGE SCALE GENOMIC DNA]</scope>
    <source>
        <strain evidence="1">Lyne_18-Q3-R50-59_MAXAC.006</strain>
    </source>
</reference>
<protein>
    <submittedName>
        <fullName evidence="1">SRPBCC family protein</fullName>
    </submittedName>
</protein>
<dbReference type="SUPFAM" id="SSF55961">
    <property type="entry name" value="Bet v1-like"/>
    <property type="match status" value="1"/>
</dbReference>
<proteinExistence type="predicted"/>
<dbReference type="Pfam" id="PF10604">
    <property type="entry name" value="Polyketide_cyc2"/>
    <property type="match status" value="1"/>
</dbReference>
<name>A0A936NHI0_9ACTN</name>
<dbReference type="InterPro" id="IPR019587">
    <property type="entry name" value="Polyketide_cyclase/dehydratase"/>
</dbReference>
<comment type="caution">
    <text evidence="1">The sequence shown here is derived from an EMBL/GenBank/DDBJ whole genome shotgun (WGS) entry which is preliminary data.</text>
</comment>
<accession>A0A936NHI0</accession>
<sequence length="148" mass="16825">MQVTAAVVAPVKPATLFARIDRLDDYPRWLDIVQRVEGTEPHPDDEGPAWIVDLGSRVGPLQRSKRLRMVRTVCDDPSEVRFERREHDGRDHSPWVLSVVIDELEPEVSTMNMTLSYGGSLFGPVLERLLQREIDASRPRLLAWLEAG</sequence>
<dbReference type="InterPro" id="IPR023393">
    <property type="entry name" value="START-like_dom_sf"/>
</dbReference>
<evidence type="ECO:0000313" key="2">
    <source>
        <dbReference type="Proteomes" id="UP000727993"/>
    </source>
</evidence>
<organism evidence="1 2">
    <name type="scientific">Candidatus Neomicrothrix subdominans</name>
    <dbReference type="NCBI Taxonomy" id="2954438"/>
    <lineage>
        <taxon>Bacteria</taxon>
        <taxon>Bacillati</taxon>
        <taxon>Actinomycetota</taxon>
        <taxon>Acidimicrobiia</taxon>
        <taxon>Acidimicrobiales</taxon>
        <taxon>Microthrixaceae</taxon>
        <taxon>Candidatus Neomicrothrix</taxon>
    </lineage>
</organism>
<gene>
    <name evidence="1" type="ORF">IPN02_19610</name>
</gene>